<sequence>MAELANATDITFTSPPATASTWSREDHREFEAGDVSTSVAPRGAARVDGRLIKDAHASVFSITPATYVHEAAGETTLYVAPEGTLRGVIDYRLALGNATNRSDVLDHRIEEVRLLADGAVVARLSGTHRPVLSYSLDGRPASLTLEADITARVDQPVANTSNSSNQSGSVVEETITVRESRAIRVYRLEPTLRTVRYPNGDVGVAVSQIEPWQGYSFGDDKRVRGVWRFYTARDTDWDELTERTGMGAERVDSPARPVAVHAYPSELGPQARPTGGSIDLRETWGTANSPPQLDESVLAEVVERPYNSTWGIETRQETVGESVMVSGIVRGQNTTLAVNGTEQTLRESSLSLEVLNHTDEQVTLLATLRDADSGEPIQLGEFGSSPTGPGGDQNRGGYLTIAGQSVGTNESGMALVTVSDAGAYAAQYHPESWLRQPVAYTPASASARWHPLTTAAGWLWLAVDGLIWLSPLLLALLAGRTLSRLFADTRYT</sequence>
<evidence type="ECO:0000256" key="1">
    <source>
        <dbReference type="SAM" id="MobiDB-lite"/>
    </source>
</evidence>
<dbReference type="Proteomes" id="UP001597187">
    <property type="component" value="Unassembled WGS sequence"/>
</dbReference>
<keyword evidence="2" id="KW-0812">Transmembrane</keyword>
<dbReference type="AlphaFoldDB" id="A0ABD6AWH4"/>
<dbReference type="InterPro" id="IPR058911">
    <property type="entry name" value="DUF8186_C"/>
</dbReference>
<comment type="caution">
    <text evidence="6">The sequence shown here is derived from an EMBL/GenBank/DDBJ whole genome shotgun (WGS) entry which is preliminary data.</text>
</comment>
<evidence type="ECO:0000256" key="2">
    <source>
        <dbReference type="SAM" id="Phobius"/>
    </source>
</evidence>
<evidence type="ECO:0000313" key="7">
    <source>
        <dbReference type="Proteomes" id="UP001597187"/>
    </source>
</evidence>
<protein>
    <submittedName>
        <fullName evidence="6">Uncharacterized protein</fullName>
    </submittedName>
</protein>
<keyword evidence="2" id="KW-0472">Membrane</keyword>
<keyword evidence="7" id="KW-1185">Reference proteome</keyword>
<evidence type="ECO:0000313" key="6">
    <source>
        <dbReference type="EMBL" id="MFD1514099.1"/>
    </source>
</evidence>
<reference evidence="6 7" key="1">
    <citation type="journal article" date="2019" name="Int. J. Syst. Evol. Microbiol.">
        <title>The Global Catalogue of Microorganisms (GCM) 10K type strain sequencing project: providing services to taxonomists for standard genome sequencing and annotation.</title>
        <authorList>
            <consortium name="The Broad Institute Genomics Platform"/>
            <consortium name="The Broad Institute Genome Sequencing Center for Infectious Disease"/>
            <person name="Wu L."/>
            <person name="Ma J."/>
        </authorList>
    </citation>
    <scope>NUCLEOTIDE SEQUENCE [LARGE SCALE GENOMIC DNA]</scope>
    <source>
        <strain evidence="6 7">CGMCC 1.12563</strain>
    </source>
</reference>
<evidence type="ECO:0000259" key="3">
    <source>
        <dbReference type="Pfam" id="PF26589"/>
    </source>
</evidence>
<feature type="transmembrane region" description="Helical" evidence="2">
    <location>
        <begin position="458"/>
        <end position="478"/>
    </location>
</feature>
<feature type="domain" description="DUF8186" evidence="5">
    <location>
        <begin position="345"/>
        <end position="446"/>
    </location>
</feature>
<feature type="region of interest" description="Disordered" evidence="1">
    <location>
        <begin position="1"/>
        <end position="25"/>
    </location>
</feature>
<dbReference type="Pfam" id="PF26589">
    <property type="entry name" value="DUF8186"/>
    <property type="match status" value="1"/>
</dbReference>
<feature type="domain" description="DUF8186" evidence="4">
    <location>
        <begin position="193"/>
        <end position="336"/>
    </location>
</feature>
<dbReference type="Pfam" id="PF26591">
    <property type="entry name" value="DUF8186_C"/>
    <property type="match status" value="1"/>
</dbReference>
<keyword evidence="2" id="KW-1133">Transmembrane helix</keyword>
<feature type="domain" description="DUF8186" evidence="3">
    <location>
        <begin position="29"/>
        <end position="186"/>
    </location>
</feature>
<name>A0ABD6AWH4_9EURY</name>
<feature type="compositionally biased region" description="Polar residues" evidence="1">
    <location>
        <begin position="8"/>
        <end position="22"/>
    </location>
</feature>
<dbReference type="InterPro" id="IPR058499">
    <property type="entry name" value="DUF8186"/>
</dbReference>
<evidence type="ECO:0000259" key="5">
    <source>
        <dbReference type="Pfam" id="PF26591"/>
    </source>
</evidence>
<accession>A0ABD6AWH4</accession>
<dbReference type="Pfam" id="PF26590">
    <property type="entry name" value="DUF8186_M"/>
    <property type="match status" value="1"/>
</dbReference>
<proteinExistence type="predicted"/>
<gene>
    <name evidence="6" type="ORF">ACFSBT_12495</name>
</gene>
<organism evidence="6 7">
    <name type="scientific">Halomarina rubra</name>
    <dbReference type="NCBI Taxonomy" id="2071873"/>
    <lineage>
        <taxon>Archaea</taxon>
        <taxon>Methanobacteriati</taxon>
        <taxon>Methanobacteriota</taxon>
        <taxon>Stenosarchaea group</taxon>
        <taxon>Halobacteria</taxon>
        <taxon>Halobacteriales</taxon>
        <taxon>Natronomonadaceae</taxon>
        <taxon>Halomarina</taxon>
    </lineage>
</organism>
<dbReference type="InterPro" id="IPR058910">
    <property type="entry name" value="DUF8186_M"/>
</dbReference>
<dbReference type="RefSeq" id="WP_250874071.1">
    <property type="nucleotide sequence ID" value="NZ_JALXFV010000006.1"/>
</dbReference>
<evidence type="ECO:0000259" key="4">
    <source>
        <dbReference type="Pfam" id="PF26590"/>
    </source>
</evidence>
<dbReference type="EMBL" id="JBHUDC010000006">
    <property type="protein sequence ID" value="MFD1514099.1"/>
    <property type="molecule type" value="Genomic_DNA"/>
</dbReference>